<sequence>MQKVGSFHSKLQSEDHFNATVYTPSTAETSCCSYSSHQKLGHKHNNNSLYKKAAPLTAENLSKILTIDSTHTPLARYCNELAANSAVFTESNTSTSARRKARQRIQDEVIESPRLLPFPYHNDSRFLPTAEHDYPGRCSEASSSFVNISFQTMGYRQTLPSISSTYHSNQSQSKDINMLQKCYDDISSYKRRADSVTPSSPSTLRDECMVPQEKHRISNELTSKLKQNLLFKASSDTVPKDHVVDSSRRTRSWYTKLWKFLKPSYIKKNHRNSNCSTSAPVWYSQFRCNPPPPPSHTPVNLSY</sequence>
<gene>
    <name evidence="1" type="ORF">CU098_013081</name>
</gene>
<evidence type="ECO:0000313" key="2">
    <source>
        <dbReference type="Proteomes" id="UP000253551"/>
    </source>
</evidence>
<evidence type="ECO:0000313" key="1">
    <source>
        <dbReference type="EMBL" id="RCI05012.1"/>
    </source>
</evidence>
<dbReference type="EMBL" id="PJQM01000508">
    <property type="protein sequence ID" value="RCI05012.1"/>
    <property type="molecule type" value="Genomic_DNA"/>
</dbReference>
<proteinExistence type="predicted"/>
<dbReference type="AlphaFoldDB" id="A0A367KT33"/>
<name>A0A367KT33_RHIST</name>
<accession>A0A367KT33</accession>
<organism evidence="1 2">
    <name type="scientific">Rhizopus stolonifer</name>
    <name type="common">Rhizopus nigricans</name>
    <dbReference type="NCBI Taxonomy" id="4846"/>
    <lineage>
        <taxon>Eukaryota</taxon>
        <taxon>Fungi</taxon>
        <taxon>Fungi incertae sedis</taxon>
        <taxon>Mucoromycota</taxon>
        <taxon>Mucoromycotina</taxon>
        <taxon>Mucoromycetes</taxon>
        <taxon>Mucorales</taxon>
        <taxon>Mucorineae</taxon>
        <taxon>Rhizopodaceae</taxon>
        <taxon>Rhizopus</taxon>
    </lineage>
</organism>
<reference evidence="1 2" key="1">
    <citation type="journal article" date="2018" name="G3 (Bethesda)">
        <title>Phylogenetic and Phylogenomic Definition of Rhizopus Species.</title>
        <authorList>
            <person name="Gryganskyi A.P."/>
            <person name="Golan J."/>
            <person name="Dolatabadi S."/>
            <person name="Mondo S."/>
            <person name="Robb S."/>
            <person name="Idnurm A."/>
            <person name="Muszewska A."/>
            <person name="Steczkiewicz K."/>
            <person name="Masonjones S."/>
            <person name="Liao H.L."/>
            <person name="Gajdeczka M.T."/>
            <person name="Anike F."/>
            <person name="Vuek A."/>
            <person name="Anishchenko I.M."/>
            <person name="Voigt K."/>
            <person name="de Hoog G.S."/>
            <person name="Smith M.E."/>
            <person name="Heitman J."/>
            <person name="Vilgalys R."/>
            <person name="Stajich J.E."/>
        </authorList>
    </citation>
    <scope>NUCLEOTIDE SEQUENCE [LARGE SCALE GENOMIC DNA]</scope>
    <source>
        <strain evidence="1 2">LSU 92-RS-03</strain>
    </source>
</reference>
<keyword evidence="2" id="KW-1185">Reference proteome</keyword>
<dbReference type="Proteomes" id="UP000253551">
    <property type="component" value="Unassembled WGS sequence"/>
</dbReference>
<protein>
    <submittedName>
        <fullName evidence="1">Uncharacterized protein</fullName>
    </submittedName>
</protein>
<comment type="caution">
    <text evidence="1">The sequence shown here is derived from an EMBL/GenBank/DDBJ whole genome shotgun (WGS) entry which is preliminary data.</text>
</comment>
<dbReference type="OrthoDB" id="2241792at2759"/>